<keyword evidence="2" id="KW-1185">Reference proteome</keyword>
<accession>A0A1N7RUL5</accession>
<gene>
    <name evidence="1" type="ORF">BN2475_170061</name>
</gene>
<dbReference type="RefSeq" id="WP_094779186.1">
    <property type="nucleotide sequence ID" value="NZ_CYGX02000017.1"/>
</dbReference>
<protein>
    <submittedName>
        <fullName evidence="1">Uncharacterized protein</fullName>
    </submittedName>
</protein>
<evidence type="ECO:0000313" key="1">
    <source>
        <dbReference type="EMBL" id="SIT38791.1"/>
    </source>
</evidence>
<evidence type="ECO:0000313" key="2">
    <source>
        <dbReference type="Proteomes" id="UP000187012"/>
    </source>
</evidence>
<sequence>MQSGNIAFNSPSPINIDDSAKVELRLDLHQSPTELAKSITAPGTVETDAIKVSNRMTAHLSGPDFDITANTPETQAVSGNEPTTWSWTIKPKSAGQHSLYLNLDADFLLDGAVTPRTIRTFGRTINVTVTTSQRFADFAKGNWQWLWATILVPVAGWLWKRRHRNASADVT</sequence>
<dbReference type="OrthoDB" id="9117749at2"/>
<reference evidence="1 2" key="1">
    <citation type="submission" date="2016-12" db="EMBL/GenBank/DDBJ databases">
        <authorList>
            <person name="Song W.-J."/>
            <person name="Kurnit D.M."/>
        </authorList>
    </citation>
    <scope>NUCLEOTIDE SEQUENCE [LARGE SCALE GENOMIC DNA]</scope>
    <source>
        <strain evidence="1 2">STM7296</strain>
    </source>
</reference>
<organism evidence="1 2">
    <name type="scientific">Paraburkholderia ribeironis</name>
    <dbReference type="NCBI Taxonomy" id="1247936"/>
    <lineage>
        <taxon>Bacteria</taxon>
        <taxon>Pseudomonadati</taxon>
        <taxon>Pseudomonadota</taxon>
        <taxon>Betaproteobacteria</taxon>
        <taxon>Burkholderiales</taxon>
        <taxon>Burkholderiaceae</taxon>
        <taxon>Paraburkholderia</taxon>
    </lineage>
</organism>
<dbReference type="AlphaFoldDB" id="A0A1N7RUL5"/>
<dbReference type="EMBL" id="CYGX02000017">
    <property type="protein sequence ID" value="SIT38791.1"/>
    <property type="molecule type" value="Genomic_DNA"/>
</dbReference>
<name>A0A1N7RUL5_9BURK</name>
<dbReference type="Proteomes" id="UP000187012">
    <property type="component" value="Unassembled WGS sequence"/>
</dbReference>
<proteinExistence type="predicted"/>